<dbReference type="PRINTS" id="PR00313">
    <property type="entry name" value="CABNDNGRPT"/>
</dbReference>
<reference evidence="1 2" key="1">
    <citation type="submission" date="2017-10" db="EMBL/GenBank/DDBJ databases">
        <title>Genomics of the genus Arcobacter.</title>
        <authorList>
            <person name="Perez-Cataluna A."/>
            <person name="Figueras M.J."/>
        </authorList>
    </citation>
    <scope>NUCLEOTIDE SEQUENCE [LARGE SCALE GENOMIC DNA]</scope>
    <source>
        <strain evidence="1 2">CECT 8993</strain>
    </source>
</reference>
<dbReference type="EMBL" id="PDKJ01000079">
    <property type="protein sequence ID" value="RXJ62965.1"/>
    <property type="molecule type" value="Genomic_DNA"/>
</dbReference>
<dbReference type="Gene3D" id="2.150.10.10">
    <property type="entry name" value="Serralysin-like metalloprotease, C-terminal"/>
    <property type="match status" value="1"/>
</dbReference>
<dbReference type="AlphaFoldDB" id="A0A4Q0Y0L6"/>
<comment type="caution">
    <text evidence="1">The sequence shown here is derived from an EMBL/GenBank/DDBJ whole genome shotgun (WGS) entry which is preliminary data.</text>
</comment>
<accession>A0A4Q0Y0L6</accession>
<evidence type="ECO:0008006" key="3">
    <source>
        <dbReference type="Google" id="ProtNLM"/>
    </source>
</evidence>
<dbReference type="RefSeq" id="WP_410471286.1">
    <property type="nucleotide sequence ID" value="NZ_PDKJ01000079.1"/>
</dbReference>
<dbReference type="InterPro" id="IPR011049">
    <property type="entry name" value="Serralysin-like_metalloprot_C"/>
</dbReference>
<dbReference type="Proteomes" id="UP000290172">
    <property type="component" value="Unassembled WGS sequence"/>
</dbReference>
<dbReference type="GO" id="GO:0005509">
    <property type="term" value="F:calcium ion binding"/>
    <property type="evidence" value="ECO:0007669"/>
    <property type="project" value="InterPro"/>
</dbReference>
<feature type="non-terminal residue" evidence="1">
    <location>
        <position position="1"/>
    </location>
</feature>
<feature type="non-terminal residue" evidence="1">
    <location>
        <position position="197"/>
    </location>
</feature>
<name>A0A4Q0Y0L6_9BACT</name>
<sequence length="197" mass="20684">GSDIVEGGAGNDYIYAGTGDDIIDGDDSDAGTPNGASDTLDFTKVLINDDTGDTRVVSAETYNGGDFTGIEIDLSDTSSQRIHEQFGTDTISNIENVIGTGKADYIKGNDSDNLIEGRSGNDYLIGLDGADTFKGGDGQDTIDFSDGSQNVVVDMTKEQTIGDDASYRVQNDGYGNKEYIDGVEHIITGSGNDTVYG</sequence>
<evidence type="ECO:0000313" key="1">
    <source>
        <dbReference type="EMBL" id="RXJ62965.1"/>
    </source>
</evidence>
<organism evidence="1 2">
    <name type="scientific">Halarcobacter ebronensis</name>
    <dbReference type="NCBI Taxonomy" id="1462615"/>
    <lineage>
        <taxon>Bacteria</taxon>
        <taxon>Pseudomonadati</taxon>
        <taxon>Campylobacterota</taxon>
        <taxon>Epsilonproteobacteria</taxon>
        <taxon>Campylobacterales</taxon>
        <taxon>Arcobacteraceae</taxon>
        <taxon>Halarcobacter</taxon>
    </lineage>
</organism>
<dbReference type="Pfam" id="PF00353">
    <property type="entry name" value="HemolysinCabind"/>
    <property type="match status" value="3"/>
</dbReference>
<proteinExistence type="predicted"/>
<dbReference type="InterPro" id="IPR001343">
    <property type="entry name" value="Hemolysn_Ca-bd"/>
</dbReference>
<protein>
    <recommendedName>
        <fullName evidence="3">Calcium-binding protein</fullName>
    </recommendedName>
</protein>
<evidence type="ECO:0000313" key="2">
    <source>
        <dbReference type="Proteomes" id="UP000290172"/>
    </source>
</evidence>
<gene>
    <name evidence="1" type="ORF">CRV08_15975</name>
</gene>
<dbReference type="SUPFAM" id="SSF51120">
    <property type="entry name" value="beta-Roll"/>
    <property type="match status" value="1"/>
</dbReference>